<keyword evidence="2" id="KW-0732">Signal</keyword>
<feature type="chain" id="PRO_5043415424" evidence="2">
    <location>
        <begin position="24"/>
        <end position="157"/>
    </location>
</feature>
<keyword evidence="5" id="KW-1185">Reference proteome</keyword>
<dbReference type="EMBL" id="CANTFK010000228">
    <property type="protein sequence ID" value="CAI5709728.1"/>
    <property type="molecule type" value="Genomic_DNA"/>
</dbReference>
<dbReference type="Proteomes" id="UP001157938">
    <property type="component" value="Unassembled WGS sequence"/>
</dbReference>
<feature type="region of interest" description="Disordered" evidence="1">
    <location>
        <begin position="59"/>
        <end position="80"/>
    </location>
</feature>
<dbReference type="AlphaFoldDB" id="A0AAV0SXG2"/>
<comment type="caution">
    <text evidence="4">The sequence shown here is derived from an EMBL/GenBank/DDBJ whole genome shotgun (WGS) entry which is preliminary data.</text>
</comment>
<accession>A0AAV0SXG2</accession>
<reference evidence="3 5" key="1">
    <citation type="submission" date="2021-11" db="EMBL/GenBank/DDBJ databases">
        <authorList>
            <person name="Islam A."/>
            <person name="Islam S."/>
            <person name="Flora M.S."/>
            <person name="Rahman M."/>
            <person name="Ziaur R.M."/>
            <person name="Epstein J.H."/>
            <person name="Hassan M."/>
            <person name="Klassen M."/>
            <person name="Woodard K."/>
            <person name="Webb A."/>
            <person name="Webby R.J."/>
            <person name="El Zowalaty M.E."/>
        </authorList>
    </citation>
    <scope>NUCLEOTIDE SEQUENCE [LARGE SCALE GENOMIC DNA]</scope>
    <source>
        <strain evidence="3">Pf1</strain>
    </source>
</reference>
<evidence type="ECO:0000313" key="3">
    <source>
        <dbReference type="EMBL" id="CAH0490723.1"/>
    </source>
</evidence>
<dbReference type="EMBL" id="CAKLBC010001286">
    <property type="protein sequence ID" value="CAH0490723.1"/>
    <property type="molecule type" value="Genomic_DNA"/>
</dbReference>
<organism evidence="4 6">
    <name type="scientific">Peronospora farinosa</name>
    <dbReference type="NCBI Taxonomy" id="134698"/>
    <lineage>
        <taxon>Eukaryota</taxon>
        <taxon>Sar</taxon>
        <taxon>Stramenopiles</taxon>
        <taxon>Oomycota</taxon>
        <taxon>Peronosporomycetes</taxon>
        <taxon>Peronosporales</taxon>
        <taxon>Peronosporaceae</taxon>
        <taxon>Peronospora</taxon>
    </lineage>
</organism>
<protein>
    <submittedName>
        <fullName evidence="4">Uncharacterized protein</fullName>
    </submittedName>
</protein>
<dbReference type="Proteomes" id="UP001159659">
    <property type="component" value="Unassembled WGS sequence"/>
</dbReference>
<evidence type="ECO:0000313" key="4">
    <source>
        <dbReference type="EMBL" id="CAI5709728.1"/>
    </source>
</evidence>
<evidence type="ECO:0000256" key="2">
    <source>
        <dbReference type="SAM" id="SignalP"/>
    </source>
</evidence>
<gene>
    <name evidence="3" type="ORF">PFR001_LOCUS6034</name>
    <name evidence="4" type="ORF">PFR002_LOCUS2069</name>
</gene>
<feature type="compositionally biased region" description="Low complexity" evidence="1">
    <location>
        <begin position="65"/>
        <end position="80"/>
    </location>
</feature>
<evidence type="ECO:0000313" key="6">
    <source>
        <dbReference type="Proteomes" id="UP001159659"/>
    </source>
</evidence>
<name>A0AAV0SXG2_9STRA</name>
<sequence length="157" mass="16403">MKPSQFILTFFVAAMFETICVTGFEWEPVADVENPATEFDAVHPPNALRRIQATMDLPGTELESDGSTTGASASAASTTNDTEAPTTIMVLLPDNLAQSYSGSGSVMFFDGAVGDNDKDNSKSAGSNSVNDEASNAASIEMASAVTAFMILFALVMA</sequence>
<feature type="signal peptide" evidence="2">
    <location>
        <begin position="1"/>
        <end position="23"/>
    </location>
</feature>
<evidence type="ECO:0000256" key="1">
    <source>
        <dbReference type="SAM" id="MobiDB-lite"/>
    </source>
</evidence>
<proteinExistence type="predicted"/>
<evidence type="ECO:0000313" key="5">
    <source>
        <dbReference type="Proteomes" id="UP001157938"/>
    </source>
</evidence>
<reference evidence="4" key="2">
    <citation type="submission" date="2022-12" db="EMBL/GenBank/DDBJ databases">
        <authorList>
            <person name="Webb A."/>
        </authorList>
    </citation>
    <scope>NUCLEOTIDE SEQUENCE</scope>
    <source>
        <strain evidence="4">Pf2</strain>
    </source>
</reference>